<sequence>MGFGPEFSFVVTGTDEPRKIPNRYGPYSDLLVFELVFISQGVLGLMRPTKFLMEMVQLLLSWFVGQF</sequence>
<dbReference type="EMBL" id="JAEFBK010000002">
    <property type="protein sequence ID" value="KAG7636814.1"/>
    <property type="molecule type" value="Genomic_DNA"/>
</dbReference>
<comment type="caution">
    <text evidence="1">The sequence shown here is derived from an EMBL/GenBank/DDBJ whole genome shotgun (WGS) entry which is preliminary data.</text>
</comment>
<proteinExistence type="predicted"/>
<accession>A0A8T2FPN3</accession>
<name>A0A8T2FPN3_9BRAS</name>
<keyword evidence="2" id="KW-1185">Reference proteome</keyword>
<evidence type="ECO:0000313" key="1">
    <source>
        <dbReference type="EMBL" id="KAG7636814.1"/>
    </source>
</evidence>
<dbReference type="AlphaFoldDB" id="A0A8T2FPN3"/>
<gene>
    <name evidence="1" type="ORF">ISN45_At02g014040</name>
</gene>
<reference evidence="1 2" key="1">
    <citation type="submission" date="2020-12" db="EMBL/GenBank/DDBJ databases">
        <title>Concerted genomic and epigenomic changes stabilize Arabidopsis allopolyploids.</title>
        <authorList>
            <person name="Chen Z."/>
        </authorList>
    </citation>
    <scope>NUCLEOTIDE SEQUENCE [LARGE SCALE GENOMIC DNA]</scope>
    <source>
        <strain evidence="1">Allo738</strain>
        <tissue evidence="1">Leaf</tissue>
    </source>
</reference>
<evidence type="ECO:0000313" key="2">
    <source>
        <dbReference type="Proteomes" id="UP000694240"/>
    </source>
</evidence>
<protein>
    <submittedName>
        <fullName evidence="1">Uncharacterized protein</fullName>
    </submittedName>
</protein>
<organism evidence="1 2">
    <name type="scientific">Arabidopsis thaliana x Arabidopsis arenosa</name>
    <dbReference type="NCBI Taxonomy" id="1240361"/>
    <lineage>
        <taxon>Eukaryota</taxon>
        <taxon>Viridiplantae</taxon>
        <taxon>Streptophyta</taxon>
        <taxon>Embryophyta</taxon>
        <taxon>Tracheophyta</taxon>
        <taxon>Spermatophyta</taxon>
        <taxon>Magnoliopsida</taxon>
        <taxon>eudicotyledons</taxon>
        <taxon>Gunneridae</taxon>
        <taxon>Pentapetalae</taxon>
        <taxon>rosids</taxon>
        <taxon>malvids</taxon>
        <taxon>Brassicales</taxon>
        <taxon>Brassicaceae</taxon>
        <taxon>Camelineae</taxon>
        <taxon>Arabidopsis</taxon>
    </lineage>
</organism>
<dbReference type="Proteomes" id="UP000694240">
    <property type="component" value="Chromosome 2"/>
</dbReference>